<dbReference type="InterPro" id="IPR010071">
    <property type="entry name" value="AA_adenyl_dom"/>
</dbReference>
<dbReference type="InterPro" id="IPR001242">
    <property type="entry name" value="Condensation_dom"/>
</dbReference>
<dbReference type="Pfam" id="PF00668">
    <property type="entry name" value="Condensation"/>
    <property type="match status" value="1"/>
</dbReference>
<name>A0ABS4Q174_9PSEU</name>
<dbReference type="InterPro" id="IPR023213">
    <property type="entry name" value="CAT-like_dom_sf"/>
</dbReference>
<dbReference type="InterPro" id="IPR025110">
    <property type="entry name" value="AMP-bd_C"/>
</dbReference>
<dbReference type="CDD" id="cd19531">
    <property type="entry name" value="LCL_NRPS-like"/>
    <property type="match status" value="1"/>
</dbReference>
<dbReference type="InterPro" id="IPR020845">
    <property type="entry name" value="AMP-binding_CS"/>
</dbReference>
<evidence type="ECO:0000313" key="6">
    <source>
        <dbReference type="Proteomes" id="UP000741013"/>
    </source>
</evidence>
<keyword evidence="6" id="KW-1185">Reference proteome</keyword>
<dbReference type="PROSITE" id="PS00455">
    <property type="entry name" value="AMP_BINDING"/>
    <property type="match status" value="1"/>
</dbReference>
<feature type="domain" description="Carrier" evidence="4">
    <location>
        <begin position="970"/>
        <end position="1045"/>
    </location>
</feature>
<dbReference type="EMBL" id="JAGGMS010000001">
    <property type="protein sequence ID" value="MBP2184869.1"/>
    <property type="molecule type" value="Genomic_DNA"/>
</dbReference>
<dbReference type="Pfam" id="PF00550">
    <property type="entry name" value="PP-binding"/>
    <property type="match status" value="1"/>
</dbReference>
<dbReference type="PANTHER" id="PTHR45527:SF1">
    <property type="entry name" value="FATTY ACID SYNTHASE"/>
    <property type="match status" value="1"/>
</dbReference>
<dbReference type="InterPro" id="IPR045851">
    <property type="entry name" value="AMP-bd_C_sf"/>
</dbReference>
<dbReference type="InterPro" id="IPR000873">
    <property type="entry name" value="AMP-dep_synth/lig_dom"/>
</dbReference>
<dbReference type="NCBIfam" id="TIGR01733">
    <property type="entry name" value="AA-adenyl-dom"/>
    <property type="match status" value="1"/>
</dbReference>
<dbReference type="Pfam" id="PF00501">
    <property type="entry name" value="AMP-binding"/>
    <property type="match status" value="1"/>
</dbReference>
<dbReference type="Gene3D" id="3.30.559.30">
    <property type="entry name" value="Nonribosomal peptide synthetase, condensation domain"/>
    <property type="match status" value="1"/>
</dbReference>
<gene>
    <name evidence="5" type="ORF">JOM49_006395</name>
</gene>
<evidence type="ECO:0000256" key="1">
    <source>
        <dbReference type="ARBA" id="ARBA00001957"/>
    </source>
</evidence>
<dbReference type="Gene3D" id="3.40.50.980">
    <property type="match status" value="2"/>
</dbReference>
<dbReference type="SMART" id="SM00823">
    <property type="entry name" value="PKS_PP"/>
    <property type="match status" value="1"/>
</dbReference>
<dbReference type="RefSeq" id="WP_209667827.1">
    <property type="nucleotide sequence ID" value="NZ_JAGGMS010000001.1"/>
</dbReference>
<keyword evidence="2" id="KW-0596">Phosphopantetheine</keyword>
<keyword evidence="3" id="KW-0597">Phosphoprotein</keyword>
<evidence type="ECO:0000259" key="4">
    <source>
        <dbReference type="PROSITE" id="PS50075"/>
    </source>
</evidence>
<dbReference type="Gene3D" id="3.30.559.10">
    <property type="entry name" value="Chloramphenicol acetyltransferase-like domain"/>
    <property type="match status" value="1"/>
</dbReference>
<dbReference type="Gene3D" id="3.40.50.1820">
    <property type="entry name" value="alpha/beta hydrolase"/>
    <property type="match status" value="1"/>
</dbReference>
<accession>A0ABS4Q174</accession>
<dbReference type="Pfam" id="PF13193">
    <property type="entry name" value="AMP-binding_C"/>
    <property type="match status" value="1"/>
</dbReference>
<comment type="cofactor">
    <cofactor evidence="1">
        <name>pantetheine 4'-phosphate</name>
        <dbReference type="ChEBI" id="CHEBI:47942"/>
    </cofactor>
</comment>
<evidence type="ECO:0000256" key="3">
    <source>
        <dbReference type="ARBA" id="ARBA00022553"/>
    </source>
</evidence>
<sequence>MSSPTNGERLPLSFGQEQLWFLDQLAPGRTTYNTAANHRLTGTLRHDLLHAALNDIVRRHESLRCTVHVDDGAPYLLASPPAPVDLEYVDLSGLEPEAREAAATELLAERVDTPFDLTAGPLFRYTLVKLSPSEHILSQRFHHIITDGWSNGLMNAELAATYAALVNGDPPPDEPSVLRYADFAARQRELQANGGLEAQLEYWEKRLAGLPALDLPADRSRPAEQSFTGGSLSVVLPPAILTAARAVVKERGISMFMLLSAAVAALLTRYTGQEDIPIGIATLGRTDPDFEELVGFFTNMVVLRADTAGDPVFGELLEQVAEHVMDAYDNQDAPFELVVDRVQPTRDLGRNPLFVVGLQLIDGRLSATDFAMPGLRSEPVGLANPVSRFDLALNFVELSDELHLVIEYSADLFDRWRIEALAGHLAHLLHGACADPDRPLSRLPLMAEPERAELLAAGRGEFLEYGPEPVHAVVARTAAERPDHPAAVFQGEELSYGELERRAGALARYLRASGVQPGQIVAVAMERDLDALVTFLAVLKSGAAYVALDPANPANRLDYMLRDTATPLVLTQTRVRTRIPESGPWQVFEVDREWAAVAAVEGTALPEWADRDSLAYVLYTSGSTGRPKGVLIQHRALRSFAESYRLVFGLVPEDRMLQLAALSFDMSHGEIFAGLCAGSTMVLVDQEAGTAPDALARLMRAQRTTYACMSPAMLSLVEAGPYPALRKIMMGAEAIPAEVVTKWNVDGRRLINVYGPTEAAVGCTAYECPPGPCHAAPPIGVPFPDRRMYTVDKYGDLVPRGVPGELLIGGPEGLARGYLNQPGLTEAAFTADPFHPGGRVYRTGDLVRWTRDRQLEFVGRVDNQVKLRGLRIELEEIEAALLSSPDVSTAAVSLRPDRRGEPRLVGYVTPVDGREVAPAELKAHALDRLPEYMVPTAWVVLERMPLTAARKVDRGALPDPAPDVAEEFLAPRTPTEQTVAGVFTEVLGDQRIGAASSFFDNGGNSLEALRLVSRLNRAFGIRFKLRRLFGNPTVRGIAAIIDEQLAQRAPVRVAADGA</sequence>
<dbReference type="InterPro" id="IPR036736">
    <property type="entry name" value="ACP-like_sf"/>
</dbReference>
<comment type="caution">
    <text evidence="5">The sequence shown here is derived from an EMBL/GenBank/DDBJ whole genome shotgun (WGS) entry which is preliminary data.</text>
</comment>
<dbReference type="CDD" id="cd05930">
    <property type="entry name" value="A_NRPS"/>
    <property type="match status" value="1"/>
</dbReference>
<evidence type="ECO:0000313" key="5">
    <source>
        <dbReference type="EMBL" id="MBP2184869.1"/>
    </source>
</evidence>
<dbReference type="Gene3D" id="3.30.300.30">
    <property type="match status" value="1"/>
</dbReference>
<organism evidence="5 6">
    <name type="scientific">Amycolatopsis magusensis</name>
    <dbReference type="NCBI Taxonomy" id="882444"/>
    <lineage>
        <taxon>Bacteria</taxon>
        <taxon>Bacillati</taxon>
        <taxon>Actinomycetota</taxon>
        <taxon>Actinomycetes</taxon>
        <taxon>Pseudonocardiales</taxon>
        <taxon>Pseudonocardiaceae</taxon>
        <taxon>Amycolatopsis</taxon>
    </lineage>
</organism>
<dbReference type="InterPro" id="IPR020806">
    <property type="entry name" value="PKS_PP-bd"/>
</dbReference>
<dbReference type="Gene3D" id="2.30.38.10">
    <property type="entry name" value="Luciferase, Domain 3"/>
    <property type="match status" value="1"/>
</dbReference>
<protein>
    <submittedName>
        <fullName evidence="5">Amino acid adenylation domain-containing protein</fullName>
    </submittedName>
</protein>
<dbReference type="Proteomes" id="UP000741013">
    <property type="component" value="Unassembled WGS sequence"/>
</dbReference>
<dbReference type="SUPFAM" id="SSF47336">
    <property type="entry name" value="ACP-like"/>
    <property type="match status" value="1"/>
</dbReference>
<dbReference type="SUPFAM" id="SSF56801">
    <property type="entry name" value="Acetyl-CoA synthetase-like"/>
    <property type="match status" value="1"/>
</dbReference>
<proteinExistence type="predicted"/>
<dbReference type="PROSITE" id="PS50075">
    <property type="entry name" value="CARRIER"/>
    <property type="match status" value="1"/>
</dbReference>
<evidence type="ECO:0000256" key="2">
    <source>
        <dbReference type="ARBA" id="ARBA00022450"/>
    </source>
</evidence>
<dbReference type="InterPro" id="IPR029058">
    <property type="entry name" value="AB_hydrolase_fold"/>
</dbReference>
<dbReference type="PANTHER" id="PTHR45527">
    <property type="entry name" value="NONRIBOSOMAL PEPTIDE SYNTHETASE"/>
    <property type="match status" value="1"/>
</dbReference>
<reference evidence="5 6" key="1">
    <citation type="submission" date="2021-03" db="EMBL/GenBank/DDBJ databases">
        <title>Sequencing the genomes of 1000 actinobacteria strains.</title>
        <authorList>
            <person name="Klenk H.-P."/>
        </authorList>
    </citation>
    <scope>NUCLEOTIDE SEQUENCE [LARGE SCALE GENOMIC DNA]</scope>
    <source>
        <strain evidence="5 6">DSM 45510</strain>
    </source>
</reference>
<dbReference type="InterPro" id="IPR009081">
    <property type="entry name" value="PP-bd_ACP"/>
</dbReference>
<dbReference type="SUPFAM" id="SSF52777">
    <property type="entry name" value="CoA-dependent acyltransferases"/>
    <property type="match status" value="2"/>
</dbReference>